<dbReference type="OrthoDB" id="9762614at2"/>
<proteinExistence type="predicted"/>
<dbReference type="InterPro" id="IPR004879">
    <property type="entry name" value="Ssp411-like_TRX"/>
</dbReference>
<dbReference type="CDD" id="cd02955">
    <property type="entry name" value="SSP411"/>
    <property type="match status" value="1"/>
</dbReference>
<evidence type="ECO:0000259" key="1">
    <source>
        <dbReference type="Pfam" id="PF03190"/>
    </source>
</evidence>
<dbReference type="SUPFAM" id="SSF48208">
    <property type="entry name" value="Six-hairpin glycosidases"/>
    <property type="match status" value="1"/>
</dbReference>
<dbReference type="InterPro" id="IPR024705">
    <property type="entry name" value="Ssp411"/>
</dbReference>
<dbReference type="Gene3D" id="3.40.30.10">
    <property type="entry name" value="Glutaredoxin"/>
    <property type="match status" value="1"/>
</dbReference>
<name>A0A290Q5C4_9BACT</name>
<gene>
    <name evidence="2" type="ORF">CMV30_05585</name>
</gene>
<reference evidence="2 3" key="1">
    <citation type="submission" date="2017-09" db="EMBL/GenBank/DDBJ databases">
        <title>Complete genome sequence of Verrucomicrobial strain HZ-65, isolated from freshwater.</title>
        <authorList>
            <person name="Choi A."/>
        </authorList>
    </citation>
    <scope>NUCLEOTIDE SEQUENCE [LARGE SCALE GENOMIC DNA]</scope>
    <source>
        <strain evidence="2 3">HZ-65</strain>
    </source>
</reference>
<keyword evidence="3" id="KW-1185">Reference proteome</keyword>
<dbReference type="AlphaFoldDB" id="A0A290Q5C4"/>
<evidence type="ECO:0000313" key="2">
    <source>
        <dbReference type="EMBL" id="ATC63467.1"/>
    </source>
</evidence>
<dbReference type="Gene3D" id="1.50.10.10">
    <property type="match status" value="1"/>
</dbReference>
<dbReference type="PANTHER" id="PTHR42899">
    <property type="entry name" value="SPERMATOGENESIS-ASSOCIATED PROTEIN 20"/>
    <property type="match status" value="1"/>
</dbReference>
<dbReference type="Proteomes" id="UP000217265">
    <property type="component" value="Chromosome"/>
</dbReference>
<dbReference type="PANTHER" id="PTHR42899:SF1">
    <property type="entry name" value="SPERMATOGENESIS-ASSOCIATED PROTEIN 20"/>
    <property type="match status" value="1"/>
</dbReference>
<dbReference type="EMBL" id="CP023344">
    <property type="protein sequence ID" value="ATC63467.1"/>
    <property type="molecule type" value="Genomic_DNA"/>
</dbReference>
<dbReference type="InterPro" id="IPR012341">
    <property type="entry name" value="6hp_glycosidase-like_sf"/>
</dbReference>
<dbReference type="InterPro" id="IPR008928">
    <property type="entry name" value="6-hairpin_glycosidase_sf"/>
</dbReference>
<evidence type="ECO:0000313" key="3">
    <source>
        <dbReference type="Proteomes" id="UP000217265"/>
    </source>
</evidence>
<dbReference type="KEGG" id="vbh:CMV30_05585"/>
<organism evidence="2 3">
    <name type="scientific">Nibricoccus aquaticus</name>
    <dbReference type="NCBI Taxonomy" id="2576891"/>
    <lineage>
        <taxon>Bacteria</taxon>
        <taxon>Pseudomonadati</taxon>
        <taxon>Verrucomicrobiota</taxon>
        <taxon>Opitutia</taxon>
        <taxon>Opitutales</taxon>
        <taxon>Opitutaceae</taxon>
        <taxon>Nibricoccus</taxon>
    </lineage>
</organism>
<dbReference type="PIRSF" id="PIRSF006402">
    <property type="entry name" value="UCP006402_thioredoxin"/>
    <property type="match status" value="1"/>
</dbReference>
<protein>
    <submittedName>
        <fullName evidence="2">Thioredoxin domain-containing protein</fullName>
    </submittedName>
</protein>
<accession>A0A290Q5C4</accession>
<dbReference type="InterPro" id="IPR036249">
    <property type="entry name" value="Thioredoxin-like_sf"/>
</dbReference>
<dbReference type="Pfam" id="PF03190">
    <property type="entry name" value="Thioredox_DsbH"/>
    <property type="match status" value="1"/>
</dbReference>
<feature type="domain" description="Spermatogenesis-associated protein 20-like TRX" evidence="1">
    <location>
        <begin position="3"/>
        <end position="163"/>
    </location>
</feature>
<dbReference type="GO" id="GO:0005975">
    <property type="term" value="P:carbohydrate metabolic process"/>
    <property type="evidence" value="ECO:0007669"/>
    <property type="project" value="InterPro"/>
</dbReference>
<sequence length="728" mass="79392">MANALAHEKSPYLLQHADNPVNWLPWGEAAFAKARAEQKPVFLSIGYSTCHWCHVMAHESFENAESAALLNESFVSIKVDREERPDVDRVYMHYVQAMTGHGGWPMSVWLTPELKPFFGGTYFPPEDRQGRAGFPAVLRAIAKGWRDEREKLVAESARVIELLKTRVSGEVEGAEKNAAADAGAAIDLTESGGEAFEKCFQYFFETFDAEKGGFGGAPKFPRASNLSFLFRVAAIQGPQSEAGVAAVKMATTTLRKMAEGGIRDHVGGGFHRYSVDDAWFVPHFEKMLYDQAQIAINYLDARVTTGQEIHAWVARDIFEYVKRELTSPLGGFYSAEDADSAPSGHAGGAKAHGVEGAFYVWTKEEIDAVCGPGSLLVCAHFGVIGSGNVPAQSDPHGDFGGKNVLMQRQALAATAQLCGLDVQTASDRLVTALGRLRDARAGRARPHLDDKIVTAWNGLMISALAKGAQVLGEREYAESAVKAAEFLRRELFDAERGVLYRSFRDGRGTTEGFAEDYAFLVQGLIDLYEATFEVRWLQWAEQLQGTMDALFWDEERGGYFNSAAGDANLVLRLKDDYDGAEPTAGSVAAMNLLRLAVVAKDGDAVRARGVRVIESLRGQWTQAPHALPQLLCAVELALEPARQVVIAGDPKSAEFRALSAVLHERAGARRSLLAANGGEGQRWLAERAPWMAEMKAEGRKATAYVCEHFTCRPPVTSVAELRSVLAAG</sequence>
<dbReference type="RefSeq" id="WP_096055099.1">
    <property type="nucleotide sequence ID" value="NZ_CP023344.1"/>
</dbReference>
<dbReference type="SUPFAM" id="SSF52833">
    <property type="entry name" value="Thioredoxin-like"/>
    <property type="match status" value="1"/>
</dbReference>